<gene>
    <name evidence="2" type="ORF">CSOL1703_00009011</name>
</gene>
<comment type="caution">
    <text evidence="2">The sequence shown here is derived from an EMBL/GenBank/DDBJ whole genome shotgun (WGS) entry which is preliminary data.</text>
</comment>
<protein>
    <submittedName>
        <fullName evidence="2">Uncharacterized protein</fullName>
    </submittedName>
</protein>
<sequence length="133" mass="15292">MTQVELEELRQLVPKLMKLFHQIEANSDKFEKRLDSLEAGFGTRLDSLHEDLTTRFASAESGFDTSSDTFAEQVGPPEESVELPETTKEIPPHDPAEIYWGIFGVFVHFVVHRARVSIEHVLRFIATMRYQDE</sequence>
<dbReference type="Proteomes" id="UP000775872">
    <property type="component" value="Unassembled WGS sequence"/>
</dbReference>
<keyword evidence="3" id="KW-1185">Reference proteome</keyword>
<evidence type="ECO:0000313" key="3">
    <source>
        <dbReference type="Proteomes" id="UP000775872"/>
    </source>
</evidence>
<reference evidence="2" key="1">
    <citation type="submission" date="2021-10" db="EMBL/GenBank/DDBJ databases">
        <authorList>
            <person name="Piombo E."/>
        </authorList>
    </citation>
    <scope>NUCLEOTIDE SEQUENCE</scope>
</reference>
<evidence type="ECO:0000313" key="2">
    <source>
        <dbReference type="EMBL" id="CAH0058528.1"/>
    </source>
</evidence>
<accession>A0A9N9ZNL6</accession>
<organism evidence="2 3">
    <name type="scientific">Clonostachys solani</name>
    <dbReference type="NCBI Taxonomy" id="160281"/>
    <lineage>
        <taxon>Eukaryota</taxon>
        <taxon>Fungi</taxon>
        <taxon>Dikarya</taxon>
        <taxon>Ascomycota</taxon>
        <taxon>Pezizomycotina</taxon>
        <taxon>Sordariomycetes</taxon>
        <taxon>Hypocreomycetidae</taxon>
        <taxon>Hypocreales</taxon>
        <taxon>Bionectriaceae</taxon>
        <taxon>Clonostachys</taxon>
    </lineage>
</organism>
<dbReference type="EMBL" id="CABFOC020000082">
    <property type="protein sequence ID" value="CAH0058528.1"/>
    <property type="molecule type" value="Genomic_DNA"/>
</dbReference>
<evidence type="ECO:0000256" key="1">
    <source>
        <dbReference type="SAM" id="MobiDB-lite"/>
    </source>
</evidence>
<dbReference type="AlphaFoldDB" id="A0A9N9ZNL6"/>
<feature type="region of interest" description="Disordered" evidence="1">
    <location>
        <begin position="63"/>
        <end position="90"/>
    </location>
</feature>
<dbReference type="OrthoDB" id="5152003at2759"/>
<proteinExistence type="predicted"/>
<name>A0A9N9ZNL6_9HYPO</name>